<keyword evidence="1 12" id="KW-0240">DNA-directed RNA polymerase</keyword>
<reference evidence="16" key="1">
    <citation type="submission" date="2022-10" db="EMBL/GenBank/DDBJ databases">
        <title>Cytochrome P450 Catalyzes Benzene Ring Formation in the Biosynthesis of Trialkyl-Substituted Aromatic Polyketides.</title>
        <authorList>
            <person name="Zhao E."/>
            <person name="Ge H."/>
        </authorList>
    </citation>
    <scope>NUCLEOTIDE SEQUENCE</scope>
    <source>
        <strain evidence="16">NA0869</strain>
    </source>
</reference>
<dbReference type="InterPro" id="IPR013264">
    <property type="entry name" value="DNAG_N"/>
</dbReference>
<dbReference type="SUPFAM" id="SSF57783">
    <property type="entry name" value="Zinc beta-ribbon"/>
    <property type="match status" value="1"/>
</dbReference>
<comment type="similarity">
    <text evidence="12 13">Belongs to the DnaG primase family.</text>
</comment>
<dbReference type="Gene3D" id="3.90.580.10">
    <property type="entry name" value="Zinc finger, CHC2-type domain"/>
    <property type="match status" value="1"/>
</dbReference>
<comment type="function">
    <text evidence="12 13">RNA polymerase that catalyzes the synthesis of short RNA molecules used as primers for DNA polymerase during DNA replication.</text>
</comment>
<dbReference type="PANTHER" id="PTHR30313">
    <property type="entry name" value="DNA PRIMASE"/>
    <property type="match status" value="1"/>
</dbReference>
<dbReference type="Proteomes" id="UP001163878">
    <property type="component" value="Chromosome"/>
</dbReference>
<keyword evidence="3 12" id="KW-0808">Transferase</keyword>
<evidence type="ECO:0000256" key="8">
    <source>
        <dbReference type="ARBA" id="ARBA00022833"/>
    </source>
</evidence>
<dbReference type="InterPro" id="IPR002694">
    <property type="entry name" value="Znf_CHC2"/>
</dbReference>
<keyword evidence="7 12" id="KW-0863">Zinc-finger</keyword>
<evidence type="ECO:0000256" key="9">
    <source>
        <dbReference type="ARBA" id="ARBA00022842"/>
    </source>
</evidence>
<dbReference type="EC" id="2.7.7.101" evidence="12"/>
<dbReference type="InterPro" id="IPR036977">
    <property type="entry name" value="DNA_primase_Znf_CHC2"/>
</dbReference>
<organism evidence="16 17">
    <name type="scientific">Streptomyces peucetius</name>
    <dbReference type="NCBI Taxonomy" id="1950"/>
    <lineage>
        <taxon>Bacteria</taxon>
        <taxon>Bacillati</taxon>
        <taxon>Actinomycetota</taxon>
        <taxon>Actinomycetes</taxon>
        <taxon>Kitasatosporales</taxon>
        <taxon>Streptomycetaceae</taxon>
        <taxon>Streptomyces</taxon>
    </lineage>
</organism>
<dbReference type="SMART" id="SM00400">
    <property type="entry name" value="ZnF_CHCC"/>
    <property type="match status" value="1"/>
</dbReference>
<keyword evidence="5 12" id="KW-0235">DNA replication</keyword>
<dbReference type="NCBIfam" id="TIGR01391">
    <property type="entry name" value="dnaG"/>
    <property type="match status" value="1"/>
</dbReference>
<keyword evidence="6 12" id="KW-0479">Metal-binding</keyword>
<gene>
    <name evidence="12 16" type="primary">dnaG</name>
    <name evidence="16" type="ORF">OGH68_11205</name>
</gene>
<dbReference type="SMART" id="SM00493">
    <property type="entry name" value="TOPRIM"/>
    <property type="match status" value="1"/>
</dbReference>
<evidence type="ECO:0000256" key="14">
    <source>
        <dbReference type="SAM" id="MobiDB-lite"/>
    </source>
</evidence>
<evidence type="ECO:0000313" key="17">
    <source>
        <dbReference type="Proteomes" id="UP001163878"/>
    </source>
</evidence>
<dbReference type="PROSITE" id="PS50880">
    <property type="entry name" value="TOPRIM"/>
    <property type="match status" value="1"/>
</dbReference>
<keyword evidence="2 12" id="KW-0639">Primosome</keyword>
<comment type="domain">
    <text evidence="12">Contains an N-terminal zinc-binding domain, a central core domain that contains the primase activity, and a C-terminal DnaB-binding domain.</text>
</comment>
<dbReference type="InterPro" id="IPR050219">
    <property type="entry name" value="DnaG_primase"/>
</dbReference>
<comment type="cofactor">
    <cofactor evidence="12 13">
        <name>Zn(2+)</name>
        <dbReference type="ChEBI" id="CHEBI:29105"/>
    </cofactor>
    <text evidence="12 13">Binds 1 zinc ion per monomer.</text>
</comment>
<dbReference type="CDD" id="cd03364">
    <property type="entry name" value="TOPRIM_DnaG_primases"/>
    <property type="match status" value="1"/>
</dbReference>
<name>A0ABY6I4U3_STRPE</name>
<evidence type="ECO:0000256" key="10">
    <source>
        <dbReference type="ARBA" id="ARBA00023125"/>
    </source>
</evidence>
<dbReference type="InterPro" id="IPR030846">
    <property type="entry name" value="DnaG_bac"/>
</dbReference>
<comment type="subunit">
    <text evidence="12">Monomer. Interacts with DnaB.</text>
</comment>
<dbReference type="Gene3D" id="3.40.1360.10">
    <property type="match status" value="1"/>
</dbReference>
<sequence length="636" mass="68689">MAGRINDDDVKAVRDAVPIDAVVSEYLQLRNAGGGNLKGLCPFHDEKSPSFQVSPSRGLFHCFGCQEGGDTISFVMKIDHLSFSETVERLAAQAGITLRYEEGGYNPAHQRGERIRLVEAHKIAAQFYAEQLDGPEAEIGRKFLAERGFDQAAAQHFGVGYSPAGWDHLTRYLRGKGFSDKELTLSGLSQEGRRGPIDRFRGRLMWPIRDITGEVVGFGARKLRDDDNGPKYLNTPETAIYKKSQVLYGIDLAKKEIARTTTAVVVEGYTDVMACHLAGVTTAIATCGTAFGGDHIKILRRLLMDNATAEVIFTFDGDAAGQKAALRAFEDDQKFAAETSIAITPGGMDPCDLRLAEGDESVKKLVESRTPLFEFAIRQMVSRHNLETPAGRAAALDEAAPIVAGIKNVAIQHESAVQLAGILGILDTQFVVKRVAQLARWARDRGSDRGGRGGGPARAPQPAPAASAPTGPSGPALNLRSPAHRTERELLKLALQHPGLVSPAFDAYGVDEFTAPPYAAVRRTIDEAGGAEQGTQDTSGYLARVRDAAPDDTVRALVTELAVEAVHARTVDEVYAGVQLVQVRLRAVDRRIREVQGTMARLGGTADPERYAAVANELWVLQQYAQSLRNQGAAAL</sequence>
<keyword evidence="8 12" id="KW-0862">Zinc</keyword>
<dbReference type="PIRSF" id="PIRSF002811">
    <property type="entry name" value="DnaG"/>
    <property type="match status" value="1"/>
</dbReference>
<dbReference type="InterPro" id="IPR006171">
    <property type="entry name" value="TOPRIM_dom"/>
</dbReference>
<keyword evidence="11 12" id="KW-0804">Transcription</keyword>
<dbReference type="Pfam" id="PF08275">
    <property type="entry name" value="DNAG_N"/>
    <property type="match status" value="1"/>
</dbReference>
<dbReference type="Pfam" id="PF13662">
    <property type="entry name" value="Toprim_4"/>
    <property type="match status" value="1"/>
</dbReference>
<feature type="region of interest" description="Disordered" evidence="14">
    <location>
        <begin position="442"/>
        <end position="480"/>
    </location>
</feature>
<evidence type="ECO:0000256" key="12">
    <source>
        <dbReference type="HAMAP-Rule" id="MF_00974"/>
    </source>
</evidence>
<evidence type="ECO:0000256" key="3">
    <source>
        <dbReference type="ARBA" id="ARBA00022679"/>
    </source>
</evidence>
<evidence type="ECO:0000256" key="2">
    <source>
        <dbReference type="ARBA" id="ARBA00022515"/>
    </source>
</evidence>
<dbReference type="PANTHER" id="PTHR30313:SF2">
    <property type="entry name" value="DNA PRIMASE"/>
    <property type="match status" value="1"/>
</dbReference>
<accession>A0ABY6I4U3</accession>
<evidence type="ECO:0000256" key="4">
    <source>
        <dbReference type="ARBA" id="ARBA00022695"/>
    </source>
</evidence>
<keyword evidence="4 12" id="KW-0548">Nucleotidyltransferase</keyword>
<dbReference type="InterPro" id="IPR006295">
    <property type="entry name" value="DNA_primase_DnaG"/>
</dbReference>
<dbReference type="Gene3D" id="3.90.980.10">
    <property type="entry name" value="DNA primase, catalytic core, N-terminal domain"/>
    <property type="match status" value="1"/>
</dbReference>
<keyword evidence="9" id="KW-0460">Magnesium</keyword>
<dbReference type="InterPro" id="IPR019475">
    <property type="entry name" value="DNA_primase_DnaB-bd"/>
</dbReference>
<comment type="catalytic activity">
    <reaction evidence="12">
        <text>ssDNA + n NTP = ssDNA/pppN(pN)n-1 hybrid + (n-1) diphosphate.</text>
        <dbReference type="EC" id="2.7.7.101"/>
    </reaction>
</comment>
<dbReference type="RefSeq" id="WP_264243226.1">
    <property type="nucleotide sequence ID" value="NZ_CP107567.1"/>
</dbReference>
<dbReference type="InterPro" id="IPR034151">
    <property type="entry name" value="TOPRIM_DnaG_bac"/>
</dbReference>
<evidence type="ECO:0000256" key="5">
    <source>
        <dbReference type="ARBA" id="ARBA00022705"/>
    </source>
</evidence>
<protein>
    <recommendedName>
        <fullName evidence="12 13">DNA primase</fullName>
        <ecNumber evidence="12">2.7.7.101</ecNumber>
    </recommendedName>
</protein>
<dbReference type="InterPro" id="IPR013173">
    <property type="entry name" value="DNA_primase_DnaG_DnaB-bd_dom"/>
</dbReference>
<dbReference type="HAMAP" id="MF_00974">
    <property type="entry name" value="DNA_primase_DnaG"/>
    <property type="match status" value="1"/>
</dbReference>
<evidence type="ECO:0000259" key="15">
    <source>
        <dbReference type="PROSITE" id="PS50880"/>
    </source>
</evidence>
<dbReference type="InterPro" id="IPR037068">
    <property type="entry name" value="DNA_primase_core_N_sf"/>
</dbReference>
<feature type="compositionally biased region" description="Low complexity" evidence="14">
    <location>
        <begin position="457"/>
        <end position="476"/>
    </location>
</feature>
<keyword evidence="17" id="KW-1185">Reference proteome</keyword>
<dbReference type="Pfam" id="PF01807">
    <property type="entry name" value="Zn_ribbon_DnaG"/>
    <property type="match status" value="1"/>
</dbReference>
<dbReference type="SUPFAM" id="SSF56731">
    <property type="entry name" value="DNA primase core"/>
    <property type="match status" value="1"/>
</dbReference>
<proteinExistence type="inferred from homology"/>
<dbReference type="SMART" id="SM00766">
    <property type="entry name" value="DnaG_DnaB_bind"/>
    <property type="match status" value="1"/>
</dbReference>
<evidence type="ECO:0000256" key="11">
    <source>
        <dbReference type="ARBA" id="ARBA00023163"/>
    </source>
</evidence>
<evidence type="ECO:0000256" key="6">
    <source>
        <dbReference type="ARBA" id="ARBA00022723"/>
    </source>
</evidence>
<dbReference type="Pfam" id="PF08278">
    <property type="entry name" value="DnaG_DnaB_bind"/>
    <property type="match status" value="1"/>
</dbReference>
<keyword evidence="10 12" id="KW-0238">DNA-binding</keyword>
<feature type="compositionally biased region" description="Basic and acidic residues" evidence="14">
    <location>
        <begin position="442"/>
        <end position="451"/>
    </location>
</feature>
<evidence type="ECO:0000313" key="16">
    <source>
        <dbReference type="EMBL" id="UYQ61998.1"/>
    </source>
</evidence>
<feature type="zinc finger region" description="CHC2-type" evidence="12">
    <location>
        <begin position="41"/>
        <end position="65"/>
    </location>
</feature>
<evidence type="ECO:0000256" key="13">
    <source>
        <dbReference type="PIRNR" id="PIRNR002811"/>
    </source>
</evidence>
<dbReference type="EMBL" id="CP107567">
    <property type="protein sequence ID" value="UYQ61998.1"/>
    <property type="molecule type" value="Genomic_DNA"/>
</dbReference>
<evidence type="ECO:0000256" key="1">
    <source>
        <dbReference type="ARBA" id="ARBA00022478"/>
    </source>
</evidence>
<feature type="domain" description="Toprim" evidence="15">
    <location>
        <begin position="261"/>
        <end position="345"/>
    </location>
</feature>
<dbReference type="Pfam" id="PF10410">
    <property type="entry name" value="DnaB_bind"/>
    <property type="match status" value="1"/>
</dbReference>
<evidence type="ECO:0000256" key="7">
    <source>
        <dbReference type="ARBA" id="ARBA00022771"/>
    </source>
</evidence>